<evidence type="ECO:0000256" key="2">
    <source>
        <dbReference type="ARBA" id="ARBA00022490"/>
    </source>
</evidence>
<dbReference type="FunFam" id="3.30.70.330:FF:000235">
    <property type="entry name" value="Eukaryotic translation initiation factor 3 subunit B"/>
    <property type="match status" value="1"/>
</dbReference>
<comment type="subcellular location">
    <subcellularLocation>
        <location evidence="1 6 7">Cytoplasm</location>
    </subcellularLocation>
</comment>
<dbReference type="InterPro" id="IPR034363">
    <property type="entry name" value="eIF3B_RRM"/>
</dbReference>
<dbReference type="PANTHER" id="PTHR14068:SF0">
    <property type="entry name" value="EUKARYOTIC TRANSLATION INITIATION FACTOR 3 SUBUNIT B"/>
    <property type="match status" value="1"/>
</dbReference>
<dbReference type="GO" id="GO:0001732">
    <property type="term" value="P:formation of cytoplasmic translation initiation complex"/>
    <property type="evidence" value="ECO:0007669"/>
    <property type="project" value="UniProtKB-UniRule"/>
</dbReference>
<organism evidence="9">
    <name type="scientific">Dunaliella tertiolecta</name>
    <name type="common">Green alga</name>
    <dbReference type="NCBI Taxonomy" id="3047"/>
    <lineage>
        <taxon>Eukaryota</taxon>
        <taxon>Viridiplantae</taxon>
        <taxon>Chlorophyta</taxon>
        <taxon>core chlorophytes</taxon>
        <taxon>Chlorophyceae</taxon>
        <taxon>CS clade</taxon>
        <taxon>Chlamydomonadales</taxon>
        <taxon>Dunaliellaceae</taxon>
        <taxon>Dunaliella</taxon>
    </lineage>
</organism>
<dbReference type="InterPro" id="IPR015943">
    <property type="entry name" value="WD40/YVTN_repeat-like_dom_sf"/>
</dbReference>
<dbReference type="InterPro" id="IPR013979">
    <property type="entry name" value="TIF_beta_prop-like"/>
</dbReference>
<dbReference type="GO" id="GO:0003743">
    <property type="term" value="F:translation initiation factor activity"/>
    <property type="evidence" value="ECO:0007669"/>
    <property type="project" value="UniProtKB-UniRule"/>
</dbReference>
<dbReference type="Pfam" id="PF08662">
    <property type="entry name" value="eIF2A"/>
    <property type="match status" value="1"/>
</dbReference>
<dbReference type="GO" id="GO:0033290">
    <property type="term" value="C:eukaryotic 48S preinitiation complex"/>
    <property type="evidence" value="ECO:0007669"/>
    <property type="project" value="UniProtKB-UniRule"/>
</dbReference>
<dbReference type="Gene3D" id="3.30.70.330">
    <property type="match status" value="1"/>
</dbReference>
<comment type="function">
    <text evidence="7">Component of the eukaryotic translation initiation factor 3 (eIF-3) complex, which is involved in protein synthesis and, together with other initiation factors, stimulates binding of mRNA and methionyl-tRNAi to the 40S ribosome.</text>
</comment>
<dbReference type="CDD" id="cd12278">
    <property type="entry name" value="RRM_eIF3B"/>
    <property type="match status" value="1"/>
</dbReference>
<dbReference type="InterPro" id="IPR035979">
    <property type="entry name" value="RBD_domain_sf"/>
</dbReference>
<proteinExistence type="inferred from homology"/>
<evidence type="ECO:0000256" key="3">
    <source>
        <dbReference type="ARBA" id="ARBA00022540"/>
    </source>
</evidence>
<dbReference type="GO" id="GO:0003723">
    <property type="term" value="F:RNA binding"/>
    <property type="evidence" value="ECO:0007669"/>
    <property type="project" value="UniProtKB-UniRule"/>
</dbReference>
<dbReference type="SUPFAM" id="SSF54928">
    <property type="entry name" value="RNA-binding domain, RBD"/>
    <property type="match status" value="1"/>
</dbReference>
<evidence type="ECO:0000256" key="5">
    <source>
        <dbReference type="ARBA" id="ARBA00022917"/>
    </source>
</evidence>
<comment type="function">
    <text evidence="6">RNA-binding component of the eukaryotic translation initiation factor 3 (eIF-3) complex, which is involved in protein synthesis of a specialized repertoire of mRNAs and, together with other initiation factors, stimulates binding of mRNA and methionyl-tRNAi to the 40S ribosome. The eIF-3 complex specifically targets and initiates translation of a subset of mRNAs involved in cell proliferation.</text>
</comment>
<dbReference type="SUPFAM" id="SSF69322">
    <property type="entry name" value="Tricorn protease domain 2"/>
    <property type="match status" value="1"/>
</dbReference>
<comment type="similarity">
    <text evidence="6 7">Belongs to the eIF-3 subunit B family.</text>
</comment>
<keyword evidence="3 6" id="KW-0396">Initiation factor</keyword>
<name>A0A7S3QR07_DUNTE</name>
<dbReference type="GO" id="GO:0031369">
    <property type="term" value="F:translation initiation factor binding"/>
    <property type="evidence" value="ECO:0007669"/>
    <property type="project" value="InterPro"/>
</dbReference>
<sequence>MPALKEGEPTPLHLQIAAELFPGEPQGFPFLSEDADFQLPAGEEFGVPDVDESELSKEADDIQAETGFGSVIVVLNLPVVPTEKYDKLAAVIKKIYGSIGTIREGGFFLPQDANGKTKGFAFIEFSSPQEAVAAKQQTDKYQLDKSHVFSVHMLDDIDKYARTPDTYTPPEPKPFKAMEGLYDWMTDKLGRDQFVIRAGDMSEVYWNDGKRQRCEEVYKRQYWTETFVQWSPLGTYVTTLHRQGVAIWGGPNWERVNRFAHQGVCLLEFSPNEKFLITYSSQEPTNPRESVSVNFIVHDVRTARKQRVFQGPAYDYAIGANQGLGGALKWPVFKWSGGKDDAYFACLGKGIIKVFKTADMRMLEPVKMDGVHDFEWSPSEPILVAYTAEEHNMPARIVLVKIPERTEIRQKNLFNVSDVSIFWHPQGDYLAVKVDRYTKTKKSTYTGFELFSIRDKDIPMDVLELPNKSEKIISFAWEPKGHRFAVVHGDGPRFSVSFYSMRDEKNRLAPRLLGTITNKACNQVHWSPQGKHIVLAGLKGLNGQLEFFSVEDMETMAAAEHFMATDVDWDPTGRYIATSVTSIHQMENGFNLWSFQGKLLYQQSRERLFQFSWRPRLPSLLPPERDAEILKNLKQYSKRYDEEDEALLMQADADVLQERQRMADEWKAFCDKRAEYVALLDGFKSSMYGPRYAEKPFNIETVTVEQIIDQKEEPVNKDKL</sequence>
<feature type="domain" description="RRM" evidence="8">
    <location>
        <begin position="70"/>
        <end position="156"/>
    </location>
</feature>
<evidence type="ECO:0000256" key="4">
    <source>
        <dbReference type="ARBA" id="ARBA00022884"/>
    </source>
</evidence>
<keyword evidence="5 6" id="KW-0648">Protein biosynthesis</keyword>
<evidence type="ECO:0000256" key="1">
    <source>
        <dbReference type="ARBA" id="ARBA00004496"/>
    </source>
</evidence>
<evidence type="ECO:0000256" key="7">
    <source>
        <dbReference type="PIRNR" id="PIRNR036424"/>
    </source>
</evidence>
<dbReference type="PIRSF" id="PIRSF036424">
    <property type="entry name" value="eIF3b"/>
    <property type="match status" value="1"/>
</dbReference>
<dbReference type="PANTHER" id="PTHR14068">
    <property type="entry name" value="EUKARYOTIC TRANSLATION INITIATION FACTOR 3 EIF3 -RELATED"/>
    <property type="match status" value="1"/>
</dbReference>
<dbReference type="HAMAP" id="MF_03001">
    <property type="entry name" value="eIF3b"/>
    <property type="match status" value="1"/>
</dbReference>
<accession>A0A7S3QR07</accession>
<reference evidence="9" key="1">
    <citation type="submission" date="2021-01" db="EMBL/GenBank/DDBJ databases">
        <authorList>
            <person name="Corre E."/>
            <person name="Pelletier E."/>
            <person name="Niang G."/>
            <person name="Scheremetjew M."/>
            <person name="Finn R."/>
            <person name="Kale V."/>
            <person name="Holt S."/>
            <person name="Cochrane G."/>
            <person name="Meng A."/>
            <person name="Brown T."/>
            <person name="Cohen L."/>
        </authorList>
    </citation>
    <scope>NUCLEOTIDE SEQUENCE</scope>
    <source>
        <strain evidence="9">CCMP1320</strain>
    </source>
</reference>
<protein>
    <recommendedName>
        <fullName evidence="6 7">Eukaryotic translation initiation factor 3 subunit B</fullName>
        <shortName evidence="6 7">eIF3b</shortName>
    </recommendedName>
    <alternativeName>
        <fullName evidence="6">eIF-3-eta</fullName>
    </alternativeName>
    <alternativeName>
        <fullName evidence="6">eIF3 p110</fullName>
    </alternativeName>
</protein>
<evidence type="ECO:0000313" key="9">
    <source>
        <dbReference type="EMBL" id="CAE0490506.1"/>
    </source>
</evidence>
<dbReference type="InterPro" id="IPR011400">
    <property type="entry name" value="EIF3B"/>
</dbReference>
<dbReference type="FunFam" id="2.130.10.10:FF:000286">
    <property type="entry name" value="Eukaryotic translation initiation factor 3 subunit B"/>
    <property type="match status" value="1"/>
</dbReference>
<dbReference type="SMART" id="SM00360">
    <property type="entry name" value="RRM"/>
    <property type="match status" value="1"/>
</dbReference>
<gene>
    <name evidence="9" type="ORF">DTER00134_LOCUS5579</name>
</gene>
<evidence type="ECO:0000256" key="6">
    <source>
        <dbReference type="HAMAP-Rule" id="MF_03001"/>
    </source>
</evidence>
<dbReference type="GO" id="GO:0005852">
    <property type="term" value="C:eukaryotic translation initiation factor 3 complex"/>
    <property type="evidence" value="ECO:0007669"/>
    <property type="project" value="UniProtKB-UniRule"/>
</dbReference>
<dbReference type="EMBL" id="HBIP01010035">
    <property type="protein sequence ID" value="CAE0490506.1"/>
    <property type="molecule type" value="Transcribed_RNA"/>
</dbReference>
<dbReference type="Gene3D" id="2.130.10.10">
    <property type="entry name" value="YVTN repeat-like/Quinoprotein amine dehydrogenase"/>
    <property type="match status" value="2"/>
</dbReference>
<keyword evidence="2 6" id="KW-0963">Cytoplasm</keyword>
<comment type="subunit">
    <text evidence="6 7">Component of the eukaryotic translation initiation factor 3 (eIF-3) complex.</text>
</comment>
<evidence type="ECO:0000259" key="8">
    <source>
        <dbReference type="PROSITE" id="PS50102"/>
    </source>
</evidence>
<dbReference type="AlphaFoldDB" id="A0A7S3QR07"/>
<dbReference type="InterPro" id="IPR000504">
    <property type="entry name" value="RRM_dom"/>
</dbReference>
<dbReference type="GO" id="GO:0016282">
    <property type="term" value="C:eukaryotic 43S preinitiation complex"/>
    <property type="evidence" value="ECO:0007669"/>
    <property type="project" value="UniProtKB-UniRule"/>
</dbReference>
<dbReference type="Pfam" id="PF00076">
    <property type="entry name" value="RRM_1"/>
    <property type="match status" value="1"/>
</dbReference>
<dbReference type="InterPro" id="IPR012677">
    <property type="entry name" value="Nucleotide-bd_a/b_plait_sf"/>
</dbReference>
<keyword evidence="4 6" id="KW-0694">RNA-binding</keyword>
<dbReference type="PROSITE" id="PS50102">
    <property type="entry name" value="RRM"/>
    <property type="match status" value="1"/>
</dbReference>